<dbReference type="InterPro" id="IPR036073">
    <property type="entry name" value="Desulfoferrodoxin_Fe-bd_dom_sf"/>
</dbReference>
<reference evidence="7 8" key="2">
    <citation type="journal article" date="2015" name="Genome Announc.">
        <title>Complete Genome Sequence of Hyperthermophilic Piezophilic Archaeon Palaeococcus pacificus DY20341T, Isolated from Deep-Sea Hydrothermal Sediments.</title>
        <authorList>
            <person name="Zeng X."/>
            <person name="Jebbar M."/>
            <person name="Shao Z."/>
        </authorList>
    </citation>
    <scope>NUCLEOTIDE SEQUENCE [LARGE SCALE GENOMIC DNA]</scope>
    <source>
        <strain evidence="7 8">DY20341</strain>
    </source>
</reference>
<feature type="domain" description="Desulfoferrodoxin ferrous iron-binding" evidence="6">
    <location>
        <begin position="19"/>
        <end position="113"/>
    </location>
</feature>
<keyword evidence="4" id="KW-0249">Electron transport</keyword>
<dbReference type="CDD" id="cd00524">
    <property type="entry name" value="SORL"/>
    <property type="match status" value="1"/>
</dbReference>
<keyword evidence="5" id="KW-0408">Iron</keyword>
<dbReference type="GeneID" id="24841795"/>
<dbReference type="EMBL" id="CP006019">
    <property type="protein sequence ID" value="AIF69087.1"/>
    <property type="molecule type" value="Genomic_DNA"/>
</dbReference>
<dbReference type="GO" id="GO:0005506">
    <property type="term" value="F:iron ion binding"/>
    <property type="evidence" value="ECO:0007669"/>
    <property type="project" value="InterPro"/>
</dbReference>
<sequence length="120" mass="13999">MKFGEIIYTPEVEEGPAAAKKESHAPKIEIEKKEDYYKIKVSVGPHPNTPEHSIRWIEVYFYEEGRAFNPIILSRVHFEPGYVEPEIKLKIKLQKSGIIYAVAYCNLHGLWENRKEIKVE</sequence>
<dbReference type="NCBIfam" id="TIGR00332">
    <property type="entry name" value="neela_ferrous"/>
    <property type="match status" value="1"/>
</dbReference>
<gene>
    <name evidence="7" type="ORF">PAP_03335</name>
</gene>
<dbReference type="PANTHER" id="PTHR36541:SF1">
    <property type="entry name" value="SUPEROXIDE REDUCTASE-RELATED"/>
    <property type="match status" value="1"/>
</dbReference>
<reference evidence="8" key="1">
    <citation type="submission" date="2013-06" db="EMBL/GenBank/DDBJ databases">
        <title>Complete Genome Sequence of Hyperthermophilic Palaeococcus pacificus DY20341T, Isolated from a Deep-Sea Hydrothermal Sediments.</title>
        <authorList>
            <person name="Zeng X."/>
            <person name="Shao Z."/>
        </authorList>
    </citation>
    <scope>NUCLEOTIDE SEQUENCE [LARGE SCALE GENOMIC DNA]</scope>
    <source>
        <strain evidence="8">DY20341</strain>
    </source>
</reference>
<dbReference type="AlphaFoldDB" id="A0A075LT21"/>
<evidence type="ECO:0000256" key="2">
    <source>
        <dbReference type="ARBA" id="ARBA00022448"/>
    </source>
</evidence>
<proteinExistence type="inferred from homology"/>
<dbReference type="Gene3D" id="2.60.40.730">
    <property type="entry name" value="SOR catalytic domain"/>
    <property type="match status" value="1"/>
</dbReference>
<dbReference type="HOGENOM" id="CLU_118960_2_1_2"/>
<organism evidence="7 8">
    <name type="scientific">Palaeococcus pacificus DY20341</name>
    <dbReference type="NCBI Taxonomy" id="1343739"/>
    <lineage>
        <taxon>Archaea</taxon>
        <taxon>Methanobacteriati</taxon>
        <taxon>Methanobacteriota</taxon>
        <taxon>Thermococci</taxon>
        <taxon>Thermococcales</taxon>
        <taxon>Thermococcaceae</taxon>
        <taxon>Palaeococcus</taxon>
    </lineage>
</organism>
<dbReference type="PANTHER" id="PTHR36541">
    <property type="entry name" value="SUPEROXIDE REDUCTASE-RELATED"/>
    <property type="match status" value="1"/>
</dbReference>
<comment type="similarity">
    <text evidence="1">Belongs to the desulfoferrodoxin family.</text>
</comment>
<dbReference type="Pfam" id="PF01880">
    <property type="entry name" value="Desulfoferrodox"/>
    <property type="match status" value="1"/>
</dbReference>
<evidence type="ECO:0000256" key="3">
    <source>
        <dbReference type="ARBA" id="ARBA00022723"/>
    </source>
</evidence>
<name>A0A075LT21_9EURY</name>
<dbReference type="eggNOG" id="arCOG02146">
    <property type="taxonomic scope" value="Archaea"/>
</dbReference>
<protein>
    <recommendedName>
        <fullName evidence="6">Desulfoferrodoxin ferrous iron-binding domain-containing protein</fullName>
    </recommendedName>
</protein>
<evidence type="ECO:0000256" key="4">
    <source>
        <dbReference type="ARBA" id="ARBA00022982"/>
    </source>
</evidence>
<dbReference type="GO" id="GO:0016491">
    <property type="term" value="F:oxidoreductase activity"/>
    <property type="evidence" value="ECO:0007669"/>
    <property type="project" value="InterPro"/>
</dbReference>
<dbReference type="STRING" id="1343739.PAP_03335"/>
<dbReference type="Proteomes" id="UP000027981">
    <property type="component" value="Chromosome"/>
</dbReference>
<dbReference type="InterPro" id="IPR002742">
    <property type="entry name" value="Desulfoferrodoxin_Fe-bd_dom"/>
</dbReference>
<accession>A0A075LT21</accession>
<evidence type="ECO:0000259" key="6">
    <source>
        <dbReference type="Pfam" id="PF01880"/>
    </source>
</evidence>
<evidence type="ECO:0000313" key="8">
    <source>
        <dbReference type="Proteomes" id="UP000027981"/>
    </source>
</evidence>
<dbReference type="OrthoDB" id="30725at2157"/>
<dbReference type="InterPro" id="IPR051233">
    <property type="entry name" value="Desulfoferrodoxin_SOR"/>
</dbReference>
<evidence type="ECO:0000256" key="1">
    <source>
        <dbReference type="ARBA" id="ARBA00005941"/>
    </source>
</evidence>
<keyword evidence="3" id="KW-0479">Metal-binding</keyword>
<dbReference type="KEGG" id="ppac:PAP_03335"/>
<dbReference type="RefSeq" id="WP_048164682.1">
    <property type="nucleotide sequence ID" value="NZ_CP006019.1"/>
</dbReference>
<evidence type="ECO:0000313" key="7">
    <source>
        <dbReference type="EMBL" id="AIF69087.1"/>
    </source>
</evidence>
<dbReference type="SUPFAM" id="SSF49367">
    <property type="entry name" value="Superoxide reductase-like"/>
    <property type="match status" value="1"/>
</dbReference>
<keyword evidence="2" id="KW-0813">Transport</keyword>
<evidence type="ECO:0000256" key="5">
    <source>
        <dbReference type="ARBA" id="ARBA00023004"/>
    </source>
</evidence>
<keyword evidence="8" id="KW-1185">Reference proteome</keyword>